<reference evidence="1 2" key="1">
    <citation type="submission" date="2015-05" db="EMBL/GenBank/DDBJ databases">
        <title>Evolution of Trichinella species and genotypes.</title>
        <authorList>
            <person name="Korhonen P.K."/>
            <person name="Edoardo P."/>
            <person name="Giuseppe L.R."/>
            <person name="Gasser R.B."/>
        </authorList>
    </citation>
    <scope>NUCLEOTIDE SEQUENCE [LARGE SCALE GENOMIC DNA]</scope>
    <source>
        <strain evidence="1">ISS10</strain>
    </source>
</reference>
<proteinExistence type="predicted"/>
<protein>
    <submittedName>
        <fullName evidence="1">Uncharacterized protein</fullName>
    </submittedName>
</protein>
<comment type="caution">
    <text evidence="1">The sequence shown here is derived from an EMBL/GenBank/DDBJ whole genome shotgun (WGS) entry which is preliminary data.</text>
</comment>
<sequence length="122" mass="13499">MALMLTLRVSSQFHLILRLISRICLCQTLFAFLVTSHMLERFSENSLHSEFEAALTAILLGAVHRFLSALKANCSLKIFLAIDQRNLFSTSETKILCTCNNHCCTAALLIAGPAEADAEARQ</sequence>
<keyword evidence="2" id="KW-1185">Reference proteome</keyword>
<dbReference type="Proteomes" id="UP000054721">
    <property type="component" value="Unassembled WGS sequence"/>
</dbReference>
<dbReference type="EMBL" id="JYDW01000141">
    <property type="protein sequence ID" value="KRZ54287.1"/>
    <property type="molecule type" value="Genomic_DNA"/>
</dbReference>
<evidence type="ECO:0000313" key="1">
    <source>
        <dbReference type="EMBL" id="KRZ54287.1"/>
    </source>
</evidence>
<evidence type="ECO:0000313" key="2">
    <source>
        <dbReference type="Proteomes" id="UP000054721"/>
    </source>
</evidence>
<gene>
    <name evidence="1" type="ORF">T02_12765</name>
</gene>
<dbReference type="AlphaFoldDB" id="A0A0V1L425"/>
<accession>A0A0V1L425</accession>
<dbReference type="OrthoDB" id="10376746at2759"/>
<organism evidence="1 2">
    <name type="scientific">Trichinella nativa</name>
    <dbReference type="NCBI Taxonomy" id="6335"/>
    <lineage>
        <taxon>Eukaryota</taxon>
        <taxon>Metazoa</taxon>
        <taxon>Ecdysozoa</taxon>
        <taxon>Nematoda</taxon>
        <taxon>Enoplea</taxon>
        <taxon>Dorylaimia</taxon>
        <taxon>Trichinellida</taxon>
        <taxon>Trichinellidae</taxon>
        <taxon>Trichinella</taxon>
    </lineage>
</organism>
<name>A0A0V1L425_9BILA</name>